<sequence>MEQSEDRTATVEFVLDVICAASYIAYVRLERAIERVRADGGKVEVVFRPFQLAPDAAFDGEPLLEVLTGMFGKHVVAETQQAAADAVKDGVTLDYGRAVAADTFEAHRLIQSAASRGLGEAAVERLFRAHFTDGLNIADPATLQRLAAEIGVDANDAPADRLRADLARVRAGGIRSVPQISFDGGRALAGTQSETTYAKALQTAAA</sequence>
<protein>
    <submittedName>
        <fullName evidence="2">DSBA oxidoreductase</fullName>
    </submittedName>
</protein>
<organism evidence="2 3">
    <name type="scientific">Streptomyces camponoticapitis</name>
    <dbReference type="NCBI Taxonomy" id="1616125"/>
    <lineage>
        <taxon>Bacteria</taxon>
        <taxon>Bacillati</taxon>
        <taxon>Actinomycetota</taxon>
        <taxon>Actinomycetes</taxon>
        <taxon>Kitasatosporales</taxon>
        <taxon>Streptomycetaceae</taxon>
        <taxon>Streptomyces</taxon>
    </lineage>
</organism>
<evidence type="ECO:0000313" key="3">
    <source>
        <dbReference type="Proteomes" id="UP000660265"/>
    </source>
</evidence>
<dbReference type="CDD" id="cd03024">
    <property type="entry name" value="DsbA_FrnE"/>
    <property type="match status" value="1"/>
</dbReference>
<dbReference type="Proteomes" id="UP000660265">
    <property type="component" value="Unassembled WGS sequence"/>
</dbReference>
<dbReference type="SUPFAM" id="SSF52833">
    <property type="entry name" value="Thioredoxin-like"/>
    <property type="match status" value="1"/>
</dbReference>
<dbReference type="PANTHER" id="PTHR13887:SF41">
    <property type="entry name" value="THIOREDOXIN SUPERFAMILY PROTEIN"/>
    <property type="match status" value="1"/>
</dbReference>
<feature type="domain" description="DSBA-like thioredoxin" evidence="1">
    <location>
        <begin position="10"/>
        <end position="202"/>
    </location>
</feature>
<name>A0ABQ2EY68_9ACTN</name>
<reference evidence="3" key="1">
    <citation type="journal article" date="2019" name="Int. J. Syst. Evol. Microbiol.">
        <title>The Global Catalogue of Microorganisms (GCM) 10K type strain sequencing project: providing services to taxonomists for standard genome sequencing and annotation.</title>
        <authorList>
            <consortium name="The Broad Institute Genomics Platform"/>
            <consortium name="The Broad Institute Genome Sequencing Center for Infectious Disease"/>
            <person name="Wu L."/>
            <person name="Ma J."/>
        </authorList>
    </citation>
    <scope>NUCLEOTIDE SEQUENCE [LARGE SCALE GENOMIC DNA]</scope>
    <source>
        <strain evidence="3">CGMCC 4.7275</strain>
    </source>
</reference>
<evidence type="ECO:0000259" key="1">
    <source>
        <dbReference type="Pfam" id="PF01323"/>
    </source>
</evidence>
<dbReference type="InterPro" id="IPR036249">
    <property type="entry name" value="Thioredoxin-like_sf"/>
</dbReference>
<gene>
    <name evidence="2" type="ORF">GCM10011583_68050</name>
</gene>
<dbReference type="RefSeq" id="WP_189111450.1">
    <property type="nucleotide sequence ID" value="NZ_BMMV01000033.1"/>
</dbReference>
<dbReference type="Pfam" id="PF01323">
    <property type="entry name" value="DSBA"/>
    <property type="match status" value="1"/>
</dbReference>
<dbReference type="InterPro" id="IPR001853">
    <property type="entry name" value="DSBA-like_thioredoxin_dom"/>
</dbReference>
<keyword evidence="3" id="KW-1185">Reference proteome</keyword>
<dbReference type="EMBL" id="BMMV01000033">
    <property type="protein sequence ID" value="GGK26479.1"/>
    <property type="molecule type" value="Genomic_DNA"/>
</dbReference>
<comment type="caution">
    <text evidence="2">The sequence shown here is derived from an EMBL/GenBank/DDBJ whole genome shotgun (WGS) entry which is preliminary data.</text>
</comment>
<accession>A0ABQ2EY68</accession>
<proteinExistence type="predicted"/>
<dbReference type="PANTHER" id="PTHR13887">
    <property type="entry name" value="GLUTATHIONE S-TRANSFERASE KAPPA"/>
    <property type="match status" value="1"/>
</dbReference>
<dbReference type="Gene3D" id="3.40.30.10">
    <property type="entry name" value="Glutaredoxin"/>
    <property type="match status" value="1"/>
</dbReference>
<evidence type="ECO:0000313" key="2">
    <source>
        <dbReference type="EMBL" id="GGK26479.1"/>
    </source>
</evidence>